<dbReference type="SUPFAM" id="SSF49503">
    <property type="entry name" value="Cupredoxins"/>
    <property type="match status" value="1"/>
</dbReference>
<keyword evidence="4" id="KW-0479">Metal-binding</keyword>
<evidence type="ECO:0000256" key="3">
    <source>
        <dbReference type="ARBA" id="ARBA00022692"/>
    </source>
</evidence>
<feature type="transmembrane region" description="Helical" evidence="12">
    <location>
        <begin position="157"/>
        <end position="173"/>
    </location>
</feature>
<keyword evidence="3 12" id="KW-0812">Transmembrane</keyword>
<keyword evidence="11" id="KW-0325">Glycoprotein</keyword>
<evidence type="ECO:0000256" key="4">
    <source>
        <dbReference type="ARBA" id="ARBA00022723"/>
    </source>
</evidence>
<dbReference type="EMBL" id="SDRB02011622">
    <property type="protein sequence ID" value="THG00629.1"/>
    <property type="molecule type" value="Genomic_DNA"/>
</dbReference>
<evidence type="ECO:0000256" key="8">
    <source>
        <dbReference type="ARBA" id="ARBA00023008"/>
    </source>
</evidence>
<dbReference type="Pfam" id="PF02298">
    <property type="entry name" value="Cu_bind_like"/>
    <property type="match status" value="1"/>
</dbReference>
<name>A0A4S4DDA3_CAMSN</name>
<comment type="caution">
    <text evidence="15">The sequence shown here is derived from an EMBL/GenBank/DDBJ whole genome shotgun (WGS) entry which is preliminary data.</text>
</comment>
<keyword evidence="8" id="KW-0186">Copper</keyword>
<evidence type="ECO:0000256" key="7">
    <source>
        <dbReference type="ARBA" id="ARBA00022989"/>
    </source>
</evidence>
<feature type="chain" id="PRO_5020823638" description="Phytocyanin domain-containing protein" evidence="13">
    <location>
        <begin position="27"/>
        <end position="174"/>
    </location>
</feature>
<reference evidence="15 16" key="1">
    <citation type="journal article" date="2018" name="Proc. Natl. Acad. Sci. U.S.A.">
        <title>Draft genome sequence of Camellia sinensis var. sinensis provides insights into the evolution of the tea genome and tea quality.</title>
        <authorList>
            <person name="Wei C."/>
            <person name="Yang H."/>
            <person name="Wang S."/>
            <person name="Zhao J."/>
            <person name="Liu C."/>
            <person name="Gao L."/>
            <person name="Xia E."/>
            <person name="Lu Y."/>
            <person name="Tai Y."/>
            <person name="She G."/>
            <person name="Sun J."/>
            <person name="Cao H."/>
            <person name="Tong W."/>
            <person name="Gao Q."/>
            <person name="Li Y."/>
            <person name="Deng W."/>
            <person name="Jiang X."/>
            <person name="Wang W."/>
            <person name="Chen Q."/>
            <person name="Zhang S."/>
            <person name="Li H."/>
            <person name="Wu J."/>
            <person name="Wang P."/>
            <person name="Li P."/>
            <person name="Shi C."/>
            <person name="Zheng F."/>
            <person name="Jian J."/>
            <person name="Huang B."/>
            <person name="Shan D."/>
            <person name="Shi M."/>
            <person name="Fang C."/>
            <person name="Yue Y."/>
            <person name="Li F."/>
            <person name="Li D."/>
            <person name="Wei S."/>
            <person name="Han B."/>
            <person name="Jiang C."/>
            <person name="Yin Y."/>
            <person name="Xia T."/>
            <person name="Zhang Z."/>
            <person name="Bennetzen J.L."/>
            <person name="Zhao S."/>
            <person name="Wan X."/>
        </authorList>
    </citation>
    <scope>NUCLEOTIDE SEQUENCE [LARGE SCALE GENOMIC DNA]</scope>
    <source>
        <strain evidence="16">cv. Shuchazao</strain>
        <tissue evidence="15">Leaf</tissue>
    </source>
</reference>
<evidence type="ECO:0000256" key="12">
    <source>
        <dbReference type="SAM" id="Phobius"/>
    </source>
</evidence>
<evidence type="ECO:0000256" key="6">
    <source>
        <dbReference type="ARBA" id="ARBA00022982"/>
    </source>
</evidence>
<dbReference type="Proteomes" id="UP000306102">
    <property type="component" value="Unassembled WGS sequence"/>
</dbReference>
<keyword evidence="2" id="KW-0813">Transport</keyword>
<evidence type="ECO:0000256" key="2">
    <source>
        <dbReference type="ARBA" id="ARBA00022448"/>
    </source>
</evidence>
<comment type="subcellular location">
    <subcellularLocation>
        <location evidence="1">Membrane</location>
        <topology evidence="1">Single-pass type I membrane protein</topology>
    </subcellularLocation>
</comment>
<dbReference type="FunFam" id="2.60.40.420:FF:000067">
    <property type="entry name" value="Cupredoxin superfamily protein"/>
    <property type="match status" value="1"/>
</dbReference>
<dbReference type="GO" id="GO:0009055">
    <property type="term" value="F:electron transfer activity"/>
    <property type="evidence" value="ECO:0007669"/>
    <property type="project" value="InterPro"/>
</dbReference>
<dbReference type="InterPro" id="IPR039391">
    <property type="entry name" value="Phytocyanin-like"/>
</dbReference>
<dbReference type="AlphaFoldDB" id="A0A4S4DDA3"/>
<evidence type="ECO:0000313" key="16">
    <source>
        <dbReference type="Proteomes" id="UP000306102"/>
    </source>
</evidence>
<keyword evidence="10" id="KW-1015">Disulfide bond</keyword>
<keyword evidence="5 13" id="KW-0732">Signal</keyword>
<evidence type="ECO:0000256" key="9">
    <source>
        <dbReference type="ARBA" id="ARBA00023136"/>
    </source>
</evidence>
<dbReference type="STRING" id="542762.A0A4S4DDA3"/>
<keyword evidence="6" id="KW-0249">Electron transport</keyword>
<evidence type="ECO:0000256" key="11">
    <source>
        <dbReference type="ARBA" id="ARBA00023180"/>
    </source>
</evidence>
<dbReference type="GO" id="GO:0046872">
    <property type="term" value="F:metal ion binding"/>
    <property type="evidence" value="ECO:0007669"/>
    <property type="project" value="UniProtKB-KW"/>
</dbReference>
<dbReference type="PROSITE" id="PS51485">
    <property type="entry name" value="PHYTOCYANIN"/>
    <property type="match status" value="1"/>
</dbReference>
<protein>
    <recommendedName>
        <fullName evidence="14">Phytocyanin domain-containing protein</fullName>
    </recommendedName>
</protein>
<evidence type="ECO:0000256" key="10">
    <source>
        <dbReference type="ARBA" id="ARBA00023157"/>
    </source>
</evidence>
<dbReference type="GO" id="GO:0005886">
    <property type="term" value="C:plasma membrane"/>
    <property type="evidence" value="ECO:0007669"/>
    <property type="project" value="TreeGrafter"/>
</dbReference>
<evidence type="ECO:0000256" key="5">
    <source>
        <dbReference type="ARBA" id="ARBA00022729"/>
    </source>
</evidence>
<dbReference type="CDD" id="cd04216">
    <property type="entry name" value="Phytocyanin"/>
    <property type="match status" value="1"/>
</dbReference>
<organism evidence="15 16">
    <name type="scientific">Camellia sinensis var. sinensis</name>
    <name type="common">China tea</name>
    <dbReference type="NCBI Taxonomy" id="542762"/>
    <lineage>
        <taxon>Eukaryota</taxon>
        <taxon>Viridiplantae</taxon>
        <taxon>Streptophyta</taxon>
        <taxon>Embryophyta</taxon>
        <taxon>Tracheophyta</taxon>
        <taxon>Spermatophyta</taxon>
        <taxon>Magnoliopsida</taxon>
        <taxon>eudicotyledons</taxon>
        <taxon>Gunneridae</taxon>
        <taxon>Pentapetalae</taxon>
        <taxon>asterids</taxon>
        <taxon>Ericales</taxon>
        <taxon>Theaceae</taxon>
        <taxon>Camellia</taxon>
    </lineage>
</organism>
<dbReference type="PANTHER" id="PTHR33021">
    <property type="entry name" value="BLUE COPPER PROTEIN"/>
    <property type="match status" value="1"/>
</dbReference>
<evidence type="ECO:0000256" key="13">
    <source>
        <dbReference type="SAM" id="SignalP"/>
    </source>
</evidence>
<dbReference type="InterPro" id="IPR008972">
    <property type="entry name" value="Cupredoxin"/>
</dbReference>
<evidence type="ECO:0000313" key="15">
    <source>
        <dbReference type="EMBL" id="THG00629.1"/>
    </source>
</evidence>
<feature type="domain" description="Phytocyanin" evidence="14">
    <location>
        <begin position="27"/>
        <end position="127"/>
    </location>
</feature>
<keyword evidence="16" id="KW-1185">Reference proteome</keyword>
<dbReference type="PANTHER" id="PTHR33021:SF533">
    <property type="entry name" value="PHYTOCYANIN DOMAIN-CONTAINING PROTEIN"/>
    <property type="match status" value="1"/>
</dbReference>
<proteinExistence type="predicted"/>
<keyword evidence="7 12" id="KW-1133">Transmembrane helix</keyword>
<gene>
    <name evidence="15" type="ORF">TEA_027411</name>
</gene>
<dbReference type="InterPro" id="IPR003245">
    <property type="entry name" value="Phytocyanin_dom"/>
</dbReference>
<dbReference type="GO" id="GO:0009610">
    <property type="term" value="P:response to symbiotic fungus"/>
    <property type="evidence" value="ECO:0007669"/>
    <property type="project" value="UniProtKB-ARBA"/>
</dbReference>
<evidence type="ECO:0000259" key="14">
    <source>
        <dbReference type="PROSITE" id="PS51485"/>
    </source>
</evidence>
<accession>A0A4S4DDA3</accession>
<keyword evidence="9 12" id="KW-0472">Membrane</keyword>
<feature type="signal peptide" evidence="13">
    <location>
        <begin position="1"/>
        <end position="26"/>
    </location>
</feature>
<sequence>MASSSLRIFVAIAIVAIGVVVSPTLATDYIVGDDNGWMLNFDYQGWAQGKDFRVGDNLIFNYPQGAHNVLKVNGTEFQQCAAPATTVALTTGNDVIPFLTPGRKWYMCGVGRHCATGNMKLAITVLPLLQSPAASPSTGAAPAVSPSAAAGIAISKHYSWMVGVFGIIVMIIMV</sequence>
<evidence type="ECO:0000256" key="1">
    <source>
        <dbReference type="ARBA" id="ARBA00004479"/>
    </source>
</evidence>
<dbReference type="Gene3D" id="2.60.40.420">
    <property type="entry name" value="Cupredoxins - blue copper proteins"/>
    <property type="match status" value="1"/>
</dbReference>